<sequence length="464" mass="51307">AYCNSPLCSPSRQSFMAGLHCHEIDMWNNTAAMPPDTVTWAHMLSQGGYETSLIGKMHFNGYQKMYGFDRRPVLEGSNDGQNFYSWGLRTSHDWRDPLPYTSGNMSDGLCNAGPDTPERQNIFRKDMEVLEGTLAGLRDKAERKDDRPWAICASFVLPHPPWKARADILETYLGKGDLPANRAGLGRDTCDRYIQQYYGDLMNLPEDVIRKAREVYFALITEFDEHAGKILDCLAETGLAEDTVVFYFSDHGEMAGEHGLWAKGCFYEGAVGIPLIARLPGCIPSGSVSGAVCSLTDIGPTLTDVAGAGPMHAVDGRSLWPTMRGEHPPDWPDETYSELADLSYWPRGANGPDDPYCPYRMIRSGRWKLWVHADVPAPAAALFDLHTDPGELHDLSADPAFRDVHDRLLAKLYQGWDPARVRAEAARATANRDALAAWGAAVKPPHPDCLPPPDADLTADVELM</sequence>
<reference evidence="4" key="1">
    <citation type="journal article" date="2015" name="Nature">
        <title>Complex archaea that bridge the gap between prokaryotes and eukaryotes.</title>
        <authorList>
            <person name="Spang A."/>
            <person name="Saw J.H."/>
            <person name="Jorgensen S.L."/>
            <person name="Zaremba-Niedzwiedzka K."/>
            <person name="Martijn J."/>
            <person name="Lind A.E."/>
            <person name="van Eijk R."/>
            <person name="Schleper C."/>
            <person name="Guy L."/>
            <person name="Ettema T.J."/>
        </authorList>
    </citation>
    <scope>NUCLEOTIDE SEQUENCE</scope>
</reference>
<dbReference type="PANTHER" id="PTHR46615:SF1">
    <property type="entry name" value="ARYLSULFATASE K"/>
    <property type="match status" value="1"/>
</dbReference>
<comment type="caution">
    <text evidence="4">The sequence shown here is derived from an EMBL/GenBank/DDBJ whole genome shotgun (WGS) entry which is preliminary data.</text>
</comment>
<evidence type="ECO:0000313" key="4">
    <source>
        <dbReference type="EMBL" id="KKL74399.1"/>
    </source>
</evidence>
<accession>A0A0F9EK51</accession>
<dbReference type="InterPro" id="IPR024607">
    <property type="entry name" value="Sulfatase_CS"/>
</dbReference>
<dbReference type="GO" id="GO:0015024">
    <property type="term" value="F:glucuronate-2-sulfatase activity"/>
    <property type="evidence" value="ECO:0007669"/>
    <property type="project" value="TreeGrafter"/>
</dbReference>
<protein>
    <recommendedName>
        <fullName evidence="3">Sulfatase N-terminal domain-containing protein</fullName>
    </recommendedName>
</protein>
<dbReference type="PROSITE" id="PS00523">
    <property type="entry name" value="SULFATASE_1"/>
    <property type="match status" value="1"/>
</dbReference>
<gene>
    <name evidence="4" type="ORF">LCGC14_2065300</name>
</gene>
<dbReference type="InterPro" id="IPR000917">
    <property type="entry name" value="Sulfatase_N"/>
</dbReference>
<feature type="domain" description="Sulfatase N-terminal" evidence="3">
    <location>
        <begin position="2"/>
        <end position="308"/>
    </location>
</feature>
<keyword evidence="2" id="KW-0378">Hydrolase</keyword>
<organism evidence="4">
    <name type="scientific">marine sediment metagenome</name>
    <dbReference type="NCBI Taxonomy" id="412755"/>
    <lineage>
        <taxon>unclassified sequences</taxon>
        <taxon>metagenomes</taxon>
        <taxon>ecological metagenomes</taxon>
    </lineage>
</organism>
<dbReference type="Pfam" id="PF00884">
    <property type="entry name" value="Sulfatase"/>
    <property type="match status" value="1"/>
</dbReference>
<dbReference type="InterPro" id="IPR051849">
    <property type="entry name" value="GAG-degrading_sulfatase"/>
</dbReference>
<comment type="similarity">
    <text evidence="1">Belongs to the sulfatase family.</text>
</comment>
<feature type="non-terminal residue" evidence="4">
    <location>
        <position position="1"/>
    </location>
</feature>
<dbReference type="InterPro" id="IPR017850">
    <property type="entry name" value="Alkaline_phosphatase_core_sf"/>
</dbReference>
<evidence type="ECO:0000256" key="2">
    <source>
        <dbReference type="ARBA" id="ARBA00022801"/>
    </source>
</evidence>
<dbReference type="SUPFAM" id="SSF53649">
    <property type="entry name" value="Alkaline phosphatase-like"/>
    <property type="match status" value="1"/>
</dbReference>
<dbReference type="EMBL" id="LAZR01024667">
    <property type="protein sequence ID" value="KKL74399.1"/>
    <property type="molecule type" value="Genomic_DNA"/>
</dbReference>
<evidence type="ECO:0000259" key="3">
    <source>
        <dbReference type="Pfam" id="PF00884"/>
    </source>
</evidence>
<dbReference type="GO" id="GO:0004065">
    <property type="term" value="F:arylsulfatase activity"/>
    <property type="evidence" value="ECO:0007669"/>
    <property type="project" value="TreeGrafter"/>
</dbReference>
<proteinExistence type="inferred from homology"/>
<evidence type="ECO:0000256" key="1">
    <source>
        <dbReference type="ARBA" id="ARBA00008779"/>
    </source>
</evidence>
<dbReference type="AlphaFoldDB" id="A0A0F9EK51"/>
<dbReference type="PROSITE" id="PS00149">
    <property type="entry name" value="SULFATASE_2"/>
    <property type="match status" value="1"/>
</dbReference>
<name>A0A0F9EK51_9ZZZZ</name>
<dbReference type="PANTHER" id="PTHR46615">
    <property type="entry name" value="ARYLSULFATASE K"/>
    <property type="match status" value="1"/>
</dbReference>
<dbReference type="Gene3D" id="3.40.720.10">
    <property type="entry name" value="Alkaline Phosphatase, subunit A"/>
    <property type="match status" value="1"/>
</dbReference>